<dbReference type="InterPro" id="IPR007774">
    <property type="entry name" value="Put_N_fixation"/>
</dbReference>
<name>A0A1H9GB48_9GAMM</name>
<comment type="similarity">
    <text evidence="2">Belongs to the UPF0437 family.</text>
</comment>
<evidence type="ECO:0000256" key="1">
    <source>
        <dbReference type="ARBA" id="ARBA00023231"/>
    </source>
</evidence>
<dbReference type="OrthoDB" id="9181967at2"/>
<dbReference type="RefSeq" id="WP_091356328.1">
    <property type="nucleotide sequence ID" value="NZ_AP025284.1"/>
</dbReference>
<protein>
    <submittedName>
        <fullName evidence="3">Rop-like</fullName>
    </submittedName>
</protein>
<dbReference type="STRING" id="355243.SAMN03080615_01582"/>
<sequence length="67" mass="7774">MTDEALKDLQKNARKAKRIATEWASQMHDLVEDQLWTDYERLPELADKTLAACQAWKEAQEKLEAAQ</sequence>
<dbReference type="Pfam" id="PF05082">
    <property type="entry name" value="Rop-like"/>
    <property type="match status" value="1"/>
</dbReference>
<dbReference type="Proteomes" id="UP000198749">
    <property type="component" value="Unassembled WGS sequence"/>
</dbReference>
<evidence type="ECO:0000256" key="2">
    <source>
        <dbReference type="ARBA" id="ARBA00044954"/>
    </source>
</evidence>
<dbReference type="Gene3D" id="1.10.287.660">
    <property type="entry name" value="Helix hairpin bin"/>
    <property type="match status" value="1"/>
</dbReference>
<keyword evidence="1" id="KW-0535">Nitrogen fixation</keyword>
<dbReference type="AlphaFoldDB" id="A0A1H9GB48"/>
<dbReference type="PIRSF" id="PIRSF037676">
    <property type="entry name" value="DUF683"/>
    <property type="match status" value="1"/>
</dbReference>
<proteinExistence type="inferred from homology"/>
<evidence type="ECO:0000313" key="4">
    <source>
        <dbReference type="Proteomes" id="UP000198749"/>
    </source>
</evidence>
<keyword evidence="4" id="KW-1185">Reference proteome</keyword>
<dbReference type="InterPro" id="IPR029012">
    <property type="entry name" value="Helix_hairpin_bin_sf"/>
</dbReference>
<dbReference type="EMBL" id="FOGB01000004">
    <property type="protein sequence ID" value="SEQ47312.1"/>
    <property type="molecule type" value="Genomic_DNA"/>
</dbReference>
<accession>A0A1H9GB48</accession>
<reference evidence="4" key="1">
    <citation type="submission" date="2016-10" db="EMBL/GenBank/DDBJ databases">
        <authorList>
            <person name="Varghese N."/>
            <person name="Submissions S."/>
        </authorList>
    </citation>
    <scope>NUCLEOTIDE SEQUENCE [LARGE SCALE GENOMIC DNA]</scope>
    <source>
        <strain evidence="4">DSM 18887</strain>
    </source>
</reference>
<organism evidence="3 4">
    <name type="scientific">Amphritea atlantica</name>
    <dbReference type="NCBI Taxonomy" id="355243"/>
    <lineage>
        <taxon>Bacteria</taxon>
        <taxon>Pseudomonadati</taxon>
        <taxon>Pseudomonadota</taxon>
        <taxon>Gammaproteobacteria</taxon>
        <taxon>Oceanospirillales</taxon>
        <taxon>Oceanospirillaceae</taxon>
        <taxon>Amphritea</taxon>
    </lineage>
</organism>
<gene>
    <name evidence="3" type="ORF">SAMN03080615_01582</name>
</gene>
<evidence type="ECO:0000313" key="3">
    <source>
        <dbReference type="EMBL" id="SEQ47312.1"/>
    </source>
</evidence>